<evidence type="ECO:0000313" key="6">
    <source>
        <dbReference type="EMBL" id="PSS38147.1"/>
    </source>
</evidence>
<dbReference type="InterPro" id="IPR012967">
    <property type="entry name" value="COMT_dimerisation"/>
</dbReference>
<accession>A0A2R6S780</accession>
<gene>
    <name evidence="6" type="ORF">PHLCEN_2v7</name>
</gene>
<dbReference type="GO" id="GO:0008171">
    <property type="term" value="F:O-methyltransferase activity"/>
    <property type="evidence" value="ECO:0007669"/>
    <property type="project" value="InterPro"/>
</dbReference>
<keyword evidence="7" id="KW-1185">Reference proteome</keyword>
<evidence type="ECO:0000313" key="7">
    <source>
        <dbReference type="Proteomes" id="UP000186601"/>
    </source>
</evidence>
<name>A0A2R6S780_9APHY</name>
<dbReference type="SUPFAM" id="SSF46785">
    <property type="entry name" value="Winged helix' DNA-binding domain"/>
    <property type="match status" value="1"/>
</dbReference>
<protein>
    <submittedName>
        <fullName evidence="6">Uncharacterized protein</fullName>
    </submittedName>
</protein>
<dbReference type="InterPro" id="IPR029063">
    <property type="entry name" value="SAM-dependent_MTases_sf"/>
</dbReference>
<dbReference type="PROSITE" id="PS51683">
    <property type="entry name" value="SAM_OMT_II"/>
    <property type="match status" value="1"/>
</dbReference>
<feature type="domain" description="O-methyltransferase dimerisation" evidence="5">
    <location>
        <begin position="84"/>
        <end position="160"/>
    </location>
</feature>
<proteinExistence type="predicted"/>
<reference evidence="6 7" key="1">
    <citation type="submission" date="2018-02" db="EMBL/GenBank/DDBJ databases">
        <title>Genome sequence of the basidiomycete white-rot fungus Phlebia centrifuga.</title>
        <authorList>
            <person name="Granchi Z."/>
            <person name="Peng M."/>
            <person name="de Vries R.P."/>
            <person name="Hilden K."/>
            <person name="Makela M.R."/>
            <person name="Grigoriev I."/>
            <person name="Riley R."/>
        </authorList>
    </citation>
    <scope>NUCLEOTIDE SEQUENCE [LARGE SCALE GENOMIC DNA]</scope>
    <source>
        <strain evidence="6 7">FBCC195</strain>
    </source>
</reference>
<keyword evidence="2" id="KW-0808">Transferase</keyword>
<evidence type="ECO:0000256" key="3">
    <source>
        <dbReference type="ARBA" id="ARBA00022691"/>
    </source>
</evidence>
<keyword evidence="1" id="KW-0489">Methyltransferase</keyword>
<dbReference type="PANTHER" id="PTHR43712:SF2">
    <property type="entry name" value="O-METHYLTRANSFERASE CICE"/>
    <property type="match status" value="1"/>
</dbReference>
<dbReference type="Pfam" id="PF00891">
    <property type="entry name" value="Methyltransf_2"/>
    <property type="match status" value="1"/>
</dbReference>
<dbReference type="GO" id="GO:0046983">
    <property type="term" value="F:protein dimerization activity"/>
    <property type="evidence" value="ECO:0007669"/>
    <property type="project" value="InterPro"/>
</dbReference>
<dbReference type="SUPFAM" id="SSF53335">
    <property type="entry name" value="S-adenosyl-L-methionine-dependent methyltransferases"/>
    <property type="match status" value="1"/>
</dbReference>
<dbReference type="AlphaFoldDB" id="A0A2R6S780"/>
<evidence type="ECO:0000259" key="4">
    <source>
        <dbReference type="Pfam" id="PF00891"/>
    </source>
</evidence>
<dbReference type="PANTHER" id="PTHR43712">
    <property type="entry name" value="PUTATIVE (AFU_ORTHOLOGUE AFUA_4G14580)-RELATED"/>
    <property type="match status" value="1"/>
</dbReference>
<dbReference type="EMBL" id="MLYV02000001">
    <property type="protein sequence ID" value="PSS38147.1"/>
    <property type="molecule type" value="Genomic_DNA"/>
</dbReference>
<dbReference type="InterPro" id="IPR036388">
    <property type="entry name" value="WH-like_DNA-bd_sf"/>
</dbReference>
<feature type="domain" description="O-methyltransferase C-terminal" evidence="4">
    <location>
        <begin position="216"/>
        <end position="395"/>
    </location>
</feature>
<evidence type="ECO:0000256" key="2">
    <source>
        <dbReference type="ARBA" id="ARBA00022679"/>
    </source>
</evidence>
<dbReference type="InterPro" id="IPR001077">
    <property type="entry name" value="COMT_C"/>
</dbReference>
<dbReference type="InterPro" id="IPR036390">
    <property type="entry name" value="WH_DNA-bd_sf"/>
</dbReference>
<sequence>MNSVQNPVDEIRALSDLIKSSIDKIEESCLSRGQIYPSANDPFTPQSEAARMAPDVQEYGSIVVAAAAQLIAATRPPPLGLATHALKFHVSSCIRVAINLHVAEILREGGPLGVHVHDIASPTKVDPTKLARVLRLLATNHIFLEVAPDVFSHNRLSSLLDTGKSVTSILADGDAKYDNTLGIAALFDHFGDEAVKSSGYITETLIDPKTARSGEPNQTAFNRAFKTDLPMFHWYDLEENAFRRRRFGIGMEGTQNVVAPDAILQGFDWKALPQGSLIVDVGGGIGSQTHALAKAFDHLSFVVQDRDAVIEEAAKFWNEKYPEAVKLGRVKLQAHDFFEPQPISGPSVFFMRMIMHDWSNDYCLKILSHLRSAAAPSTQLVIIDNIASYACPDTTSAQQTPGASTRLPPAPLLANKGEANVLAYLGDIQMLNLNNGSERTIAQFSELLRKSGWKLVRVAQGDGFEGENSKLIGVPA</sequence>
<comment type="caution">
    <text evidence="6">The sequence shown here is derived from an EMBL/GenBank/DDBJ whole genome shotgun (WGS) entry which is preliminary data.</text>
</comment>
<dbReference type="Pfam" id="PF08100">
    <property type="entry name" value="Dimerisation"/>
    <property type="match status" value="1"/>
</dbReference>
<dbReference type="GO" id="GO:0032259">
    <property type="term" value="P:methylation"/>
    <property type="evidence" value="ECO:0007669"/>
    <property type="project" value="UniProtKB-KW"/>
</dbReference>
<dbReference type="OrthoDB" id="2410195at2759"/>
<keyword evidence="3" id="KW-0949">S-adenosyl-L-methionine</keyword>
<dbReference type="Gene3D" id="1.10.10.10">
    <property type="entry name" value="Winged helix-like DNA-binding domain superfamily/Winged helix DNA-binding domain"/>
    <property type="match status" value="1"/>
</dbReference>
<organism evidence="6 7">
    <name type="scientific">Hermanssonia centrifuga</name>
    <dbReference type="NCBI Taxonomy" id="98765"/>
    <lineage>
        <taxon>Eukaryota</taxon>
        <taxon>Fungi</taxon>
        <taxon>Dikarya</taxon>
        <taxon>Basidiomycota</taxon>
        <taxon>Agaricomycotina</taxon>
        <taxon>Agaricomycetes</taxon>
        <taxon>Polyporales</taxon>
        <taxon>Meruliaceae</taxon>
        <taxon>Hermanssonia</taxon>
    </lineage>
</organism>
<evidence type="ECO:0000259" key="5">
    <source>
        <dbReference type="Pfam" id="PF08100"/>
    </source>
</evidence>
<evidence type="ECO:0000256" key="1">
    <source>
        <dbReference type="ARBA" id="ARBA00022603"/>
    </source>
</evidence>
<dbReference type="InterPro" id="IPR016461">
    <property type="entry name" value="COMT-like"/>
</dbReference>
<dbReference type="Proteomes" id="UP000186601">
    <property type="component" value="Unassembled WGS sequence"/>
</dbReference>
<dbReference type="Gene3D" id="3.40.50.150">
    <property type="entry name" value="Vaccinia Virus protein VP39"/>
    <property type="match status" value="1"/>
</dbReference>